<proteinExistence type="inferred from homology"/>
<gene>
    <name evidence="6" type="ORF">EHP00_604</name>
</gene>
<dbReference type="GO" id="GO:0016471">
    <property type="term" value="C:vacuolar proton-transporting V-type ATPase complex"/>
    <property type="evidence" value="ECO:0007669"/>
    <property type="project" value="InterPro"/>
</dbReference>
<evidence type="ECO:0000256" key="5">
    <source>
        <dbReference type="SAM" id="Coils"/>
    </source>
</evidence>
<protein>
    <submittedName>
        <fullName evidence="6">Uncharacterized protein</fullName>
    </submittedName>
</protein>
<dbReference type="Proteomes" id="UP000192758">
    <property type="component" value="Unassembled WGS sequence"/>
</dbReference>
<evidence type="ECO:0000256" key="3">
    <source>
        <dbReference type="ARBA" id="ARBA00022781"/>
    </source>
</evidence>
<feature type="coiled-coil region" evidence="5">
    <location>
        <begin position="64"/>
        <end position="92"/>
    </location>
</feature>
<dbReference type="EMBL" id="MNPJ01000012">
    <property type="protein sequence ID" value="OQS55250.1"/>
    <property type="molecule type" value="Genomic_DNA"/>
</dbReference>
<keyword evidence="4" id="KW-0406">Ion transport</keyword>
<dbReference type="GO" id="GO:0046961">
    <property type="term" value="F:proton-transporting ATPase activity, rotational mechanism"/>
    <property type="evidence" value="ECO:0007669"/>
    <property type="project" value="InterPro"/>
</dbReference>
<keyword evidence="3" id="KW-0375">Hydrogen ion transport</keyword>
<organism evidence="6 7">
    <name type="scientific">Ecytonucleospora hepatopenaei</name>
    <dbReference type="NCBI Taxonomy" id="646526"/>
    <lineage>
        <taxon>Eukaryota</taxon>
        <taxon>Fungi</taxon>
        <taxon>Fungi incertae sedis</taxon>
        <taxon>Microsporidia</taxon>
        <taxon>Enterocytozoonidae</taxon>
        <taxon>Ecytonucleospora</taxon>
    </lineage>
</organism>
<name>A0A1W0E7M5_9MICR</name>
<evidence type="ECO:0000256" key="1">
    <source>
        <dbReference type="ARBA" id="ARBA00010066"/>
    </source>
</evidence>
<accession>A0A1W0E7M5</accession>
<dbReference type="VEuPathDB" id="MicrosporidiaDB:EHP00_604"/>
<feature type="coiled-coil region" evidence="5">
    <location>
        <begin position="10"/>
        <end position="37"/>
    </location>
</feature>
<keyword evidence="7" id="KW-1185">Reference proteome</keyword>
<dbReference type="InterPro" id="IPR005124">
    <property type="entry name" value="V-ATPase_G"/>
</dbReference>
<dbReference type="Gene3D" id="1.20.5.2950">
    <property type="match status" value="1"/>
</dbReference>
<keyword evidence="5" id="KW-0175">Coiled coil</keyword>
<dbReference type="AlphaFoldDB" id="A0A1W0E7M5"/>
<evidence type="ECO:0000313" key="6">
    <source>
        <dbReference type="EMBL" id="OQS55250.1"/>
    </source>
</evidence>
<keyword evidence="2" id="KW-0813">Transport</keyword>
<comment type="similarity">
    <text evidence="1">Belongs to the V-ATPase G subunit family.</text>
</comment>
<evidence type="ECO:0000256" key="2">
    <source>
        <dbReference type="ARBA" id="ARBA00022448"/>
    </source>
</evidence>
<evidence type="ECO:0000313" key="7">
    <source>
        <dbReference type="Proteomes" id="UP000192758"/>
    </source>
</evidence>
<comment type="caution">
    <text evidence="6">The sequence shown here is derived from an EMBL/GenBank/DDBJ whole genome shotgun (WGS) entry which is preliminary data.</text>
</comment>
<sequence>MIEDGIKLVINTENEANQKIKKALEDKETNIKYAEKEAVKQGETLRYELEKELKVKKAQNAAFLANLKTELEEEFNEKIKKLENNQNEEIIEIIVKNVANAGDIEENTGVCKELCLLTKNTC</sequence>
<dbReference type="OrthoDB" id="10594159at2759"/>
<evidence type="ECO:0000256" key="4">
    <source>
        <dbReference type="ARBA" id="ARBA00023065"/>
    </source>
</evidence>
<dbReference type="Pfam" id="PF03179">
    <property type="entry name" value="V-ATPase_G"/>
    <property type="match status" value="1"/>
</dbReference>
<reference evidence="6 7" key="1">
    <citation type="journal article" date="2017" name="Environ. Microbiol.">
        <title>Decay of the glycolytic pathway and adaptation to intranuclear parasitism within Enterocytozoonidae microsporidia.</title>
        <authorList>
            <person name="Wiredu Boakye D."/>
            <person name="Jaroenlak P."/>
            <person name="Prachumwat A."/>
            <person name="Williams T.A."/>
            <person name="Bateman K.S."/>
            <person name="Itsathitphaisarn O."/>
            <person name="Sritunyalucksana K."/>
            <person name="Paszkiewicz K.H."/>
            <person name="Moore K.A."/>
            <person name="Stentiford G.D."/>
            <person name="Williams B.A."/>
        </authorList>
    </citation>
    <scope>NUCLEOTIDE SEQUENCE [LARGE SCALE GENOMIC DNA]</scope>
    <source>
        <strain evidence="6 7">TH1</strain>
    </source>
</reference>